<dbReference type="Proteomes" id="UP000773614">
    <property type="component" value="Unassembled WGS sequence"/>
</dbReference>
<dbReference type="InterPro" id="IPR011606">
    <property type="entry name" value="Brnchd-chn_aa_trnsp_permease"/>
</dbReference>
<evidence type="ECO:0000313" key="2">
    <source>
        <dbReference type="EMBL" id="MYZ46661.1"/>
    </source>
</evidence>
<keyword evidence="1" id="KW-0472">Membrane</keyword>
<dbReference type="EMBL" id="SPKJ01000005">
    <property type="protein sequence ID" value="MYZ46661.1"/>
    <property type="molecule type" value="Genomic_DNA"/>
</dbReference>
<dbReference type="Pfam" id="PF03591">
    <property type="entry name" value="AzlC"/>
    <property type="match status" value="1"/>
</dbReference>
<name>A0A964T1F2_9HYPH</name>
<reference evidence="2" key="1">
    <citation type="submission" date="2019-03" db="EMBL/GenBank/DDBJ databases">
        <title>Afifella sp. nov., isolated from activated sludge.</title>
        <authorList>
            <person name="Li Q."/>
            <person name="Liu Y."/>
        </authorList>
    </citation>
    <scope>NUCLEOTIDE SEQUENCE</scope>
    <source>
        <strain evidence="2">L72</strain>
    </source>
</reference>
<keyword evidence="3" id="KW-1185">Reference proteome</keyword>
<accession>A0A964T1F2</accession>
<gene>
    <name evidence="2" type="ORF">E4O86_02870</name>
</gene>
<sequence>MSSDRSAELSARGWFLRGMRVLGSIPGLILMSSFIGFGALCRESGLTLAQSVFITATMWALPGQVILVGAVAAGATLPAVALAVTLSSIRLAPMVAAWVPLMDRERTSRWLLLVLSHFVAVTSWVVALLRMPYMPAAARLPFFAGMGITLTVANTIVTAVSYSLSAQLPLVLAGALFFLTPVYFLISMTAASKLAAERIALLAGMLSGPVFHYYQVPLGLVWSGLVAGALGFAAHLLLRRAA</sequence>
<feature type="transmembrane region" description="Helical" evidence="1">
    <location>
        <begin position="220"/>
        <end position="238"/>
    </location>
</feature>
<dbReference type="AlphaFoldDB" id="A0A964T1F2"/>
<dbReference type="OrthoDB" id="7675159at2"/>
<feature type="transmembrane region" description="Helical" evidence="1">
    <location>
        <begin position="21"/>
        <end position="40"/>
    </location>
</feature>
<feature type="transmembrane region" description="Helical" evidence="1">
    <location>
        <begin position="110"/>
        <end position="129"/>
    </location>
</feature>
<organism evidence="2 3">
    <name type="scientific">Propylenella binzhouense</name>
    <dbReference type="NCBI Taxonomy" id="2555902"/>
    <lineage>
        <taxon>Bacteria</taxon>
        <taxon>Pseudomonadati</taxon>
        <taxon>Pseudomonadota</taxon>
        <taxon>Alphaproteobacteria</taxon>
        <taxon>Hyphomicrobiales</taxon>
        <taxon>Propylenellaceae</taxon>
        <taxon>Propylenella</taxon>
    </lineage>
</organism>
<feature type="transmembrane region" description="Helical" evidence="1">
    <location>
        <begin position="168"/>
        <end position="186"/>
    </location>
</feature>
<comment type="caution">
    <text evidence="2">The sequence shown here is derived from an EMBL/GenBank/DDBJ whole genome shotgun (WGS) entry which is preliminary data.</text>
</comment>
<proteinExistence type="predicted"/>
<evidence type="ECO:0000256" key="1">
    <source>
        <dbReference type="SAM" id="Phobius"/>
    </source>
</evidence>
<dbReference type="RefSeq" id="WP_161139009.1">
    <property type="nucleotide sequence ID" value="NZ_SPKJ01000005.1"/>
</dbReference>
<protein>
    <submittedName>
        <fullName evidence="2">Branched-chain amino acid ABC transporter permease</fullName>
    </submittedName>
</protein>
<evidence type="ECO:0000313" key="3">
    <source>
        <dbReference type="Proteomes" id="UP000773614"/>
    </source>
</evidence>
<keyword evidence="1" id="KW-0812">Transmembrane</keyword>
<feature type="transmembrane region" description="Helical" evidence="1">
    <location>
        <begin position="141"/>
        <end position="162"/>
    </location>
</feature>
<keyword evidence="1" id="KW-1133">Transmembrane helix</keyword>